<protein>
    <submittedName>
        <fullName evidence="2">Invasion associated locus B family protein</fullName>
    </submittedName>
</protein>
<reference evidence="2 3" key="1">
    <citation type="journal article" date="2010" name="Science">
        <title>Genomic comparison of the ants Camponotus floridanus and Harpegnathos saltator.</title>
        <authorList>
            <person name="Bonasio R."/>
            <person name="Zhang G."/>
            <person name="Ye C."/>
            <person name="Mutti N.S."/>
            <person name="Fang X."/>
            <person name="Qin N."/>
            <person name="Donahue G."/>
            <person name="Yang P."/>
            <person name="Li Q."/>
            <person name="Li C."/>
            <person name="Zhang P."/>
            <person name="Huang Z."/>
            <person name="Berger S.L."/>
            <person name="Reinberg D."/>
            <person name="Wang J."/>
            <person name="Liebig J."/>
        </authorList>
    </citation>
    <scope>NUCLEOTIDE SEQUENCE [LARGE SCALE GENOMIC DNA]</scope>
    <source>
        <strain evidence="2 3">Hsal</strain>
    </source>
</reference>
<evidence type="ECO:0000313" key="3">
    <source>
        <dbReference type="Proteomes" id="UP000188912"/>
    </source>
</evidence>
<feature type="chain" id="PRO_5011962263" evidence="1">
    <location>
        <begin position="37"/>
        <end position="191"/>
    </location>
</feature>
<reference evidence="2 3" key="2">
    <citation type="journal article" date="2016" name="Sci. Rep.">
        <title>The genome of Rhizobiales bacteria in predatory ants reveals urease gene functions but no genes for nitrogen fixation.</title>
        <authorList>
            <person name="Neuvonen M.M."/>
            <person name="Tamarit D."/>
            <person name="Naslund K."/>
            <person name="Liebig J."/>
            <person name="Feldhaar H."/>
            <person name="Moran N.A."/>
            <person name="Guy L."/>
            <person name="Andersson S.G."/>
        </authorList>
    </citation>
    <scope>NUCLEOTIDE SEQUENCE [LARGE SCALE GENOMIC DNA]</scope>
    <source>
        <strain evidence="2 3">Hsal</strain>
    </source>
</reference>
<name>A0A1U9JW38_9HYPH</name>
<dbReference type="STRING" id="1902579.BHV28_14140"/>
<sequence>MVRVFFKQRFCTITAWQKVAAAICFLGAAITGNAFAQERPAPTVPQIAEFDTWNKICVTPPGTPTQRCELVQNTVGKNRPDIAVRVSFIKIPENDRTSDNGGAMLRIKTPIRVELPLGVSIFVEDDKNLGTMPYQRCSGDNCYAEAFVNEELMQLFLDGKTATVIVYPSQEEGVGSVINLAGFKAAYKALP</sequence>
<gene>
    <name evidence="2" type="primary">ialB</name>
    <name evidence="2" type="ORF">BHV28_14140</name>
</gene>
<dbReference type="KEGG" id="thd:BHV28_14140"/>
<dbReference type="AlphaFoldDB" id="A0A1U9JW38"/>
<dbReference type="Proteomes" id="UP000188912">
    <property type="component" value="Chromosome"/>
</dbReference>
<evidence type="ECO:0000256" key="1">
    <source>
        <dbReference type="SAM" id="SignalP"/>
    </source>
</evidence>
<keyword evidence="1" id="KW-0732">Signal</keyword>
<keyword evidence="3" id="KW-1185">Reference proteome</keyword>
<accession>A0A1U9JW38</accession>
<evidence type="ECO:0000313" key="2">
    <source>
        <dbReference type="EMBL" id="AQS42097.1"/>
    </source>
</evidence>
<feature type="signal peptide" evidence="1">
    <location>
        <begin position="1"/>
        <end position="36"/>
    </location>
</feature>
<dbReference type="InterPro" id="IPR010642">
    <property type="entry name" value="Invasion_prot_B"/>
</dbReference>
<dbReference type="EMBL" id="CP017315">
    <property type="protein sequence ID" value="AQS42097.1"/>
    <property type="molecule type" value="Genomic_DNA"/>
</dbReference>
<dbReference type="Pfam" id="PF06776">
    <property type="entry name" value="IalB"/>
    <property type="match status" value="1"/>
</dbReference>
<organism evidence="2 3">
    <name type="scientific">Candidatus Tokpelaia hoelldobleri</name>
    <dbReference type="NCBI Taxonomy" id="1902579"/>
    <lineage>
        <taxon>Bacteria</taxon>
        <taxon>Pseudomonadati</taxon>
        <taxon>Pseudomonadota</taxon>
        <taxon>Alphaproteobacteria</taxon>
        <taxon>Hyphomicrobiales</taxon>
        <taxon>Candidatus Tokpelaia</taxon>
    </lineage>
</organism>
<dbReference type="Gene3D" id="2.60.40.1880">
    <property type="entry name" value="Invasion associated locus B (IalB) protein"/>
    <property type="match status" value="1"/>
</dbReference>
<dbReference type="InterPro" id="IPR038696">
    <property type="entry name" value="IalB_sf"/>
</dbReference>
<proteinExistence type="predicted"/>